<reference evidence="8 9" key="1">
    <citation type="submission" date="2018-05" db="EMBL/GenBank/DDBJ databases">
        <title>The Hungate 1000. A catalogue of reference genomes from the rumen microbiome.</title>
        <authorList>
            <person name="Kelly W."/>
        </authorList>
    </citation>
    <scope>NUCLEOTIDE SEQUENCE [LARGE SCALE GENOMIC DNA]</scope>
    <source>
        <strain evidence="8 9">NLAE-zl-C242</strain>
    </source>
</reference>
<dbReference type="EMBL" id="QGDL01000015">
    <property type="protein sequence ID" value="PWJ23082.1"/>
    <property type="molecule type" value="Genomic_DNA"/>
</dbReference>
<evidence type="ECO:0000256" key="2">
    <source>
        <dbReference type="ARBA" id="ARBA00022475"/>
    </source>
</evidence>
<proteinExistence type="predicted"/>
<dbReference type="GO" id="GO:0005886">
    <property type="term" value="C:plasma membrane"/>
    <property type="evidence" value="ECO:0007669"/>
    <property type="project" value="UniProtKB-SubCell"/>
</dbReference>
<evidence type="ECO:0000313" key="9">
    <source>
        <dbReference type="Proteomes" id="UP000245845"/>
    </source>
</evidence>
<sequence>MSTLMEYLPVLLPVIIIQLVLMLTALVHALRHPHYRFGNRIIWVLVIAFGQMIGPIIYFVIGRGEEE</sequence>
<feature type="transmembrane region" description="Helical" evidence="6">
    <location>
        <begin position="41"/>
        <end position="61"/>
    </location>
</feature>
<keyword evidence="3 6" id="KW-0812">Transmembrane</keyword>
<evidence type="ECO:0000256" key="4">
    <source>
        <dbReference type="ARBA" id="ARBA00022989"/>
    </source>
</evidence>
<dbReference type="AlphaFoldDB" id="A0A2Y9BK32"/>
<gene>
    <name evidence="8" type="ORF">A8806_11516</name>
</gene>
<keyword evidence="4 6" id="KW-1133">Transmembrane helix</keyword>
<evidence type="ECO:0000256" key="1">
    <source>
        <dbReference type="ARBA" id="ARBA00004651"/>
    </source>
</evidence>
<evidence type="ECO:0000256" key="3">
    <source>
        <dbReference type="ARBA" id="ARBA00022692"/>
    </source>
</evidence>
<evidence type="ECO:0000256" key="6">
    <source>
        <dbReference type="SAM" id="Phobius"/>
    </source>
</evidence>
<dbReference type="OrthoDB" id="3243324at2"/>
<dbReference type="Pfam" id="PF13396">
    <property type="entry name" value="PLDc_N"/>
    <property type="match status" value="1"/>
</dbReference>
<protein>
    <submittedName>
        <fullName evidence="8">Phospholipase D-like protein</fullName>
    </submittedName>
</protein>
<dbReference type="Proteomes" id="UP000245845">
    <property type="component" value="Unassembled WGS sequence"/>
</dbReference>
<comment type="caution">
    <text evidence="8">The sequence shown here is derived from an EMBL/GenBank/DDBJ whole genome shotgun (WGS) entry which is preliminary data.</text>
</comment>
<dbReference type="InterPro" id="IPR027379">
    <property type="entry name" value="CLS_N"/>
</dbReference>
<dbReference type="RefSeq" id="WP_109733078.1">
    <property type="nucleotide sequence ID" value="NZ_BAAACK010000024.1"/>
</dbReference>
<keyword evidence="2" id="KW-1003">Cell membrane</keyword>
<evidence type="ECO:0000259" key="7">
    <source>
        <dbReference type="Pfam" id="PF13396"/>
    </source>
</evidence>
<evidence type="ECO:0000256" key="5">
    <source>
        <dbReference type="ARBA" id="ARBA00023136"/>
    </source>
</evidence>
<comment type="subcellular location">
    <subcellularLocation>
        <location evidence="1">Cell membrane</location>
        <topology evidence="1">Multi-pass membrane protein</topology>
    </subcellularLocation>
</comment>
<feature type="domain" description="Cardiolipin synthase N-terminal" evidence="7">
    <location>
        <begin position="20"/>
        <end position="63"/>
    </location>
</feature>
<organism evidence="8 9">
    <name type="scientific">Faecalicatena orotica</name>
    <dbReference type="NCBI Taxonomy" id="1544"/>
    <lineage>
        <taxon>Bacteria</taxon>
        <taxon>Bacillati</taxon>
        <taxon>Bacillota</taxon>
        <taxon>Clostridia</taxon>
        <taxon>Lachnospirales</taxon>
        <taxon>Lachnospiraceae</taxon>
        <taxon>Faecalicatena</taxon>
    </lineage>
</organism>
<feature type="transmembrane region" description="Helical" evidence="6">
    <location>
        <begin position="6"/>
        <end position="29"/>
    </location>
</feature>
<accession>A0A2Y9BK32</accession>
<keyword evidence="9" id="KW-1185">Reference proteome</keyword>
<keyword evidence="5 6" id="KW-0472">Membrane</keyword>
<name>A0A2Y9BK32_9FIRM</name>
<evidence type="ECO:0000313" key="8">
    <source>
        <dbReference type="EMBL" id="PWJ23082.1"/>
    </source>
</evidence>